<dbReference type="SUPFAM" id="SSF141130">
    <property type="entry name" value="Acetamidase/Formamidase-like"/>
    <property type="match status" value="1"/>
</dbReference>
<protein>
    <submittedName>
        <fullName evidence="1">Acetamidase</fullName>
    </submittedName>
</protein>
<dbReference type="PANTHER" id="PTHR31891:SF1">
    <property type="entry name" value="FORMAMIDASE C869.04-RELATED"/>
    <property type="match status" value="1"/>
</dbReference>
<dbReference type="Gene3D" id="2.60.120.580">
    <property type="entry name" value="Acetamidase/Formamidase-like domains"/>
    <property type="match status" value="2"/>
</dbReference>
<dbReference type="Proteomes" id="UP000249081">
    <property type="component" value="Unassembled WGS sequence"/>
</dbReference>
<dbReference type="EMBL" id="QBMN01000045">
    <property type="protein sequence ID" value="PZO42545.1"/>
    <property type="molecule type" value="Genomic_DNA"/>
</dbReference>
<evidence type="ECO:0000313" key="1">
    <source>
        <dbReference type="EMBL" id="PZO42545.1"/>
    </source>
</evidence>
<dbReference type="AlphaFoldDB" id="A0A2W4Y6I0"/>
<dbReference type="Gene3D" id="3.10.28.20">
    <property type="entry name" value="Acetamidase/Formamidase-like domains"/>
    <property type="match status" value="1"/>
</dbReference>
<sequence>MSENRRKRWSKIWPSLFITTVVLCFGASLLPTGMGQASAAVPPLESTVPTSCGASTASPRHYQVAASPETIHWGFYSKNLAPIISVNSQDYVTLETITHHAGDDYDRMIAGDPAIEAIYNWTAEEKTVSDRGPGVHILTGPVYVCGAEPGDLLEVRMVDLKLRPSGTDPSKTYGSNAAAWWGFQYDNHKEDPKPREVITLYEMDATGELDYATAVYRYKWTPQTTPDGTVHETIDYPGIIVDHDTVDEIGETLEGVKVPLRLHLGSMGVAPSEAEVVDSIPPSYFGGNIDNRNIAIGTAMYYPIAVPGALFSGGDAHASQGDSELDGTAIETSITGVFQFVLHKQANLAGTILEGVNYPLLETPDSWIVHGFTYPNYLEALGEDAQSEIYTLSSLDPALKDSSAKLRDFLMNGMNLSEDEAFSLITVGADFAITQVVDGNWGVHGIIPKGIFDPANVKPKPGLS</sequence>
<proteinExistence type="predicted"/>
<dbReference type="InterPro" id="IPR004304">
    <property type="entry name" value="FmdA_AmdA"/>
</dbReference>
<organism evidence="1 2">
    <name type="scientific">Shackletoniella antarctica</name>
    <dbReference type="NCBI Taxonomy" id="268115"/>
    <lineage>
        <taxon>Bacteria</taxon>
        <taxon>Bacillati</taxon>
        <taxon>Cyanobacteriota</taxon>
        <taxon>Cyanophyceae</taxon>
        <taxon>Oculatellales</taxon>
        <taxon>Oculatellaceae</taxon>
        <taxon>Shackletoniella</taxon>
    </lineage>
</organism>
<evidence type="ECO:0000313" key="2">
    <source>
        <dbReference type="Proteomes" id="UP000249081"/>
    </source>
</evidence>
<name>A0A2W4Y6I0_9CYAN</name>
<comment type="caution">
    <text evidence="1">The sequence shown here is derived from an EMBL/GenBank/DDBJ whole genome shotgun (WGS) entry which is preliminary data.</text>
</comment>
<dbReference type="PANTHER" id="PTHR31891">
    <property type="entry name" value="FORMAMIDASE C869.04-RELATED"/>
    <property type="match status" value="1"/>
</dbReference>
<dbReference type="GO" id="GO:0016811">
    <property type="term" value="F:hydrolase activity, acting on carbon-nitrogen (but not peptide) bonds, in linear amides"/>
    <property type="evidence" value="ECO:0007669"/>
    <property type="project" value="InterPro"/>
</dbReference>
<dbReference type="Gene3D" id="2.40.10.120">
    <property type="match status" value="1"/>
</dbReference>
<reference evidence="2" key="1">
    <citation type="submission" date="2018-04" db="EMBL/GenBank/DDBJ databases">
        <authorList>
            <person name="Cornet L."/>
        </authorList>
    </citation>
    <scope>NUCLEOTIDE SEQUENCE [LARGE SCALE GENOMIC DNA]</scope>
</reference>
<dbReference type="Pfam" id="PF03069">
    <property type="entry name" value="FmdA_AmdA"/>
    <property type="match status" value="2"/>
</dbReference>
<gene>
    <name evidence="1" type="ORF">DCF17_08340</name>
</gene>
<reference evidence="1 2" key="2">
    <citation type="submission" date="2018-06" db="EMBL/GenBank/DDBJ databases">
        <title>Metagenomic assembly of (sub)arctic Cyanobacteria and their associated microbiome from non-axenic cultures.</title>
        <authorList>
            <person name="Baurain D."/>
        </authorList>
    </citation>
    <scope>NUCLEOTIDE SEQUENCE [LARGE SCALE GENOMIC DNA]</scope>
    <source>
        <strain evidence="1">ULC041bin1</strain>
    </source>
</reference>
<accession>A0A2W4Y6I0</accession>